<evidence type="ECO:0000256" key="8">
    <source>
        <dbReference type="ARBA" id="ARBA00022679"/>
    </source>
</evidence>
<evidence type="ECO:0000256" key="2">
    <source>
        <dbReference type="ARBA" id="ARBA00004797"/>
    </source>
</evidence>
<dbReference type="InterPro" id="IPR014710">
    <property type="entry name" value="RmlC-like_jellyroll"/>
</dbReference>
<evidence type="ECO:0000256" key="4">
    <source>
        <dbReference type="ARBA" id="ARBA00012155"/>
    </source>
</evidence>
<proteinExistence type="inferred from homology"/>
<evidence type="ECO:0000259" key="15">
    <source>
        <dbReference type="Pfam" id="PF13621"/>
    </source>
</evidence>
<dbReference type="PANTHER" id="PTHR46529">
    <property type="entry name" value="TRNA WYBUTOSINE-SYNTHESIZING PROTEIN 4"/>
    <property type="match status" value="1"/>
</dbReference>
<feature type="region of interest" description="Disordered" evidence="14">
    <location>
        <begin position="1"/>
        <end position="34"/>
    </location>
</feature>
<dbReference type="OMA" id="FCILEQF"/>
<dbReference type="Pfam" id="PF13621">
    <property type="entry name" value="Cupin_8"/>
    <property type="match status" value="1"/>
</dbReference>
<dbReference type="RefSeq" id="XP_001228200.1">
    <property type="nucleotide sequence ID" value="XM_001228199.1"/>
</dbReference>
<dbReference type="GO" id="GO:0030488">
    <property type="term" value="P:tRNA methylation"/>
    <property type="evidence" value="ECO:0007669"/>
    <property type="project" value="TreeGrafter"/>
</dbReference>
<keyword evidence="10" id="KW-0819">tRNA processing</keyword>
<evidence type="ECO:0000256" key="13">
    <source>
        <dbReference type="ARBA" id="ARBA00049250"/>
    </source>
</evidence>
<dbReference type="GO" id="GO:0031591">
    <property type="term" value="P:wybutosine biosynthetic process"/>
    <property type="evidence" value="ECO:0007669"/>
    <property type="project" value="TreeGrafter"/>
</dbReference>
<accession>Q2GP31</accession>
<evidence type="ECO:0000256" key="11">
    <source>
        <dbReference type="ARBA" id="ARBA00029750"/>
    </source>
</evidence>
<dbReference type="eggNOG" id="KOG2132">
    <property type="taxonomic scope" value="Eukaryota"/>
</dbReference>
<evidence type="ECO:0000256" key="5">
    <source>
        <dbReference type="ARBA" id="ARBA00012779"/>
    </source>
</evidence>
<dbReference type="InterPro" id="IPR007213">
    <property type="entry name" value="Ppm1/Ppm2/Tcmp"/>
</dbReference>
<dbReference type="InterPro" id="IPR029063">
    <property type="entry name" value="SAM-dependent_MTases_sf"/>
</dbReference>
<comment type="similarity">
    <text evidence="3">Belongs to the methyltransferase superfamily. LCMT family.</text>
</comment>
<organism evidence="16 17">
    <name type="scientific">Chaetomium globosum (strain ATCC 6205 / CBS 148.51 / DSM 1962 / NBRC 6347 / NRRL 1970)</name>
    <name type="common">Soil fungus</name>
    <dbReference type="NCBI Taxonomy" id="306901"/>
    <lineage>
        <taxon>Eukaryota</taxon>
        <taxon>Fungi</taxon>
        <taxon>Dikarya</taxon>
        <taxon>Ascomycota</taxon>
        <taxon>Pezizomycotina</taxon>
        <taxon>Sordariomycetes</taxon>
        <taxon>Sordariomycetidae</taxon>
        <taxon>Sordariales</taxon>
        <taxon>Chaetomiaceae</taxon>
        <taxon>Chaetomium</taxon>
    </lineage>
</organism>
<dbReference type="STRING" id="306901.Q2GP31"/>
<dbReference type="Gene3D" id="6.10.140.1470">
    <property type="match status" value="1"/>
</dbReference>
<keyword evidence="17" id="KW-1185">Reference proteome</keyword>
<evidence type="ECO:0000256" key="7">
    <source>
        <dbReference type="ARBA" id="ARBA00022603"/>
    </source>
</evidence>
<dbReference type="PANTHER" id="PTHR46529:SF1">
    <property type="entry name" value="TRNA WYBUTOSINE-SYNTHESIZING PROTEIN 4"/>
    <property type="match status" value="1"/>
</dbReference>
<dbReference type="Gene3D" id="2.60.120.650">
    <property type="entry name" value="Cupin"/>
    <property type="match status" value="1"/>
</dbReference>
<dbReference type="SUPFAM" id="SSF51197">
    <property type="entry name" value="Clavaminate synthase-like"/>
    <property type="match status" value="1"/>
</dbReference>
<protein>
    <recommendedName>
        <fullName evidence="6">tRNA wybutosine-synthesizing protein 4</fullName>
        <ecNumber evidence="5">2.1.1.290</ecNumber>
        <ecNumber evidence="4">2.3.1.231</ecNumber>
    </recommendedName>
    <alternativeName>
        <fullName evidence="12">tRNA(Phe) (7-(3-amino-3-(methoxycarbonyl)propyl)wyosine(37)-N)-methoxycarbonyltransferase</fullName>
    </alternativeName>
    <alternativeName>
        <fullName evidence="11">tRNA(Phe) (7-(3-amino-3-carboxypropyl)wyosine(37)-O)-methyltransferase</fullName>
    </alternativeName>
</protein>
<keyword evidence="8" id="KW-0808">Transferase</keyword>
<evidence type="ECO:0000256" key="3">
    <source>
        <dbReference type="ARBA" id="ARBA00010703"/>
    </source>
</evidence>
<dbReference type="InterPro" id="IPR011043">
    <property type="entry name" value="Gal_Oxase/kelch_b-propeller"/>
</dbReference>
<dbReference type="EC" id="2.3.1.231" evidence="4"/>
<dbReference type="Gene3D" id="2.60.120.10">
    <property type="entry name" value="Jelly Rolls"/>
    <property type="match status" value="1"/>
</dbReference>
<comment type="catalytic activity">
    <reaction evidence="13">
        <text>7-[(3S)-(3-amino-3-methoxycarbonyl)propyl]wyosine(37) in tRNA(Phe) + S-adenosyl-L-methionine + CO2 = wybutosine(37) in tRNA(Phe) + S-adenosyl-L-homocysteine + 2 H(+)</text>
        <dbReference type="Rhea" id="RHEA:37119"/>
        <dbReference type="Rhea" id="RHEA-COMP:11844"/>
        <dbReference type="Rhea" id="RHEA-COMP:11847"/>
        <dbReference type="ChEBI" id="CHEBI:15378"/>
        <dbReference type="ChEBI" id="CHEBI:16526"/>
        <dbReference type="ChEBI" id="CHEBI:57856"/>
        <dbReference type="ChEBI" id="CHEBI:59789"/>
        <dbReference type="ChEBI" id="CHEBI:73544"/>
        <dbReference type="ChEBI" id="CHEBI:74275"/>
        <dbReference type="EC" id="2.3.1.231"/>
    </reaction>
</comment>
<dbReference type="Gene3D" id="3.40.50.150">
    <property type="entry name" value="Vaccinia Virus protein VP39"/>
    <property type="match status" value="2"/>
</dbReference>
<comment type="catalytic activity">
    <reaction evidence="1">
        <text>7-[(3S)-3-amino-3-carboxypropyl]wyosine(37) in tRNA(Phe) + S-adenosyl-L-methionine = 7-[(3S)-(3-amino-3-methoxycarbonyl)propyl]wyosine(37) in tRNA(Phe) + S-adenosyl-L-homocysteine</text>
        <dbReference type="Rhea" id="RHEA:36903"/>
        <dbReference type="Rhea" id="RHEA-COMP:10379"/>
        <dbReference type="Rhea" id="RHEA-COMP:11844"/>
        <dbReference type="ChEBI" id="CHEBI:57856"/>
        <dbReference type="ChEBI" id="CHEBI:59789"/>
        <dbReference type="ChEBI" id="CHEBI:73543"/>
        <dbReference type="ChEBI" id="CHEBI:74275"/>
        <dbReference type="EC" id="2.1.1.290"/>
    </reaction>
</comment>
<dbReference type="UniPathway" id="UPA00375"/>
<evidence type="ECO:0000256" key="9">
    <source>
        <dbReference type="ARBA" id="ARBA00022691"/>
    </source>
</evidence>
<dbReference type="Pfam" id="PF13418">
    <property type="entry name" value="Beta-prop_TYW4"/>
    <property type="match status" value="1"/>
</dbReference>
<gene>
    <name evidence="16" type="ORF">CHGG_10273</name>
</gene>
<dbReference type="FunCoup" id="Q2GP31">
    <property type="interactions" value="86"/>
</dbReference>
<evidence type="ECO:0000256" key="6">
    <source>
        <dbReference type="ARBA" id="ARBA00018045"/>
    </source>
</evidence>
<evidence type="ECO:0000256" key="14">
    <source>
        <dbReference type="SAM" id="MobiDB-lite"/>
    </source>
</evidence>
<dbReference type="SUPFAM" id="SSF53335">
    <property type="entry name" value="S-adenosyl-L-methionine-dependent methyltransferases"/>
    <property type="match status" value="1"/>
</dbReference>
<dbReference type="VEuPathDB" id="FungiDB:CHGG_10273"/>
<keyword evidence="9" id="KW-0949">S-adenosyl-L-methionine</keyword>
<evidence type="ECO:0000313" key="17">
    <source>
        <dbReference type="Proteomes" id="UP000001056"/>
    </source>
</evidence>
<comment type="pathway">
    <text evidence="2">tRNA modification; wybutosine-tRNA(Phe) biosynthesis.</text>
</comment>
<dbReference type="InParanoid" id="Q2GP31"/>
<keyword evidence="7" id="KW-0489">Methyltransferase</keyword>
<feature type="domain" description="Cupin-like" evidence="15">
    <location>
        <begin position="841"/>
        <end position="882"/>
    </location>
</feature>
<evidence type="ECO:0000256" key="1">
    <source>
        <dbReference type="ARBA" id="ARBA00001806"/>
    </source>
</evidence>
<reference evidence="17" key="1">
    <citation type="journal article" date="2015" name="Genome Announc.">
        <title>Draft genome sequence of the cellulolytic fungus Chaetomium globosum.</title>
        <authorList>
            <person name="Cuomo C.A."/>
            <person name="Untereiner W.A."/>
            <person name="Ma L.-J."/>
            <person name="Grabherr M."/>
            <person name="Birren B.W."/>
        </authorList>
    </citation>
    <scope>NUCLEOTIDE SEQUENCE [LARGE SCALE GENOMIC DNA]</scope>
    <source>
        <strain evidence="17">ATCC 6205 / CBS 148.51 / DSM 1962 / NBRC 6347 / NRRL 1970</strain>
    </source>
</reference>
<dbReference type="Proteomes" id="UP000001056">
    <property type="component" value="Unassembled WGS sequence"/>
</dbReference>
<dbReference type="InterPro" id="IPR041667">
    <property type="entry name" value="Cupin_8"/>
</dbReference>
<dbReference type="EMBL" id="CH408035">
    <property type="protein sequence ID" value="EAQ83869.1"/>
    <property type="molecule type" value="Genomic_DNA"/>
</dbReference>
<dbReference type="Pfam" id="PF04072">
    <property type="entry name" value="LCM"/>
    <property type="match status" value="1"/>
</dbReference>
<dbReference type="InterPro" id="IPR015915">
    <property type="entry name" value="Kelch-typ_b-propeller"/>
</dbReference>
<dbReference type="OrthoDB" id="47172at2759"/>
<dbReference type="AlphaFoldDB" id="Q2GP31"/>
<evidence type="ECO:0000313" key="16">
    <source>
        <dbReference type="EMBL" id="EAQ83869.1"/>
    </source>
</evidence>
<evidence type="ECO:0000256" key="10">
    <source>
        <dbReference type="ARBA" id="ARBA00022694"/>
    </source>
</evidence>
<dbReference type="GO" id="GO:0008175">
    <property type="term" value="F:tRNA methyltransferase activity"/>
    <property type="evidence" value="ECO:0007669"/>
    <property type="project" value="TreeGrafter"/>
</dbReference>
<evidence type="ECO:0000256" key="12">
    <source>
        <dbReference type="ARBA" id="ARBA00030847"/>
    </source>
</evidence>
<dbReference type="HOGENOM" id="CLU_002761_1_0_1"/>
<dbReference type="GeneID" id="4396823"/>
<dbReference type="SUPFAM" id="SSF50965">
    <property type="entry name" value="Galactose oxidase, central domain"/>
    <property type="match status" value="1"/>
</dbReference>
<sequence length="942" mass="103254">MTRKPKPAPQGDNPATGPASKSAQAKAQDDQVMATNNSSIVSKRSVEKLYYPAEPPFFRHFVKKFQRRAPLINRGYWLRLRAIDVLCLTRYPGECGGVKFVDVDFPDLIERKRQTVVGTPELVGMFTEVKEAAGLAAPVVFESDQYVQIGCDLRELGTLRRGLATAVGDFDACEFIFVAEVSITYMEREGADEVIRWASTVGRAEFVLLEQILPDGEDHPFASTMLSHFDKLNTQLKSVSTYPTVTDQHARFSSRGWDSVNVRTLWQAWADETFLSKSERLQLDEIEQFDEWEEFALFASHYCVVHARTGSNPAVVPPPPVPSKSEQVQAQVVEMHFDECSGVRGQRRFGAGMRLPQNGKNGAQEFVLNALGLGTKSRLQSCDLFRSGTIEGEKAVTFGEGGPATRMCHSLTDLGDGGALLAGGRGSPSVPLADCWLFNKDTKTWTQTHGLPTALYRHSVVALGQSGTALLVGGRGVAEAFGGCLLYHPVAGWVDCEIVGEKPASVYGAALSCRGESTTGIFSGVYAGGLEDALVSDQILSWEANVSDINKPTIKFNRLTISKSMERDVSWLLTRFGATCLQRGDKLVLLGGIARDHLLCHRDEVLLCSLEEGGITITSRLIGKVSGEGEPKPRPLFVGHSVASIPDGRIVVVGGGATCFSMGTFWNKGVYTLRIPKLGGGQEGISSSASRWVHEKTIDIVSIQRRPPAAPKPENIGEPAPITAIPRLKLQTADDFLKIIVIHEAATQAMDFTAKNFRYVTAEFGHFTQRIEQGDRVYLRALSHDKPSEQPALLADDFPALAPDFVLPAQLSLVAENLFSSVLRMSGPVNMWLHYDSHRLAHTHPNEAILSPGDVLFLPPLWLHTATPTSDKSIAVNVFFKDLEADHYAPGRDVYGNRDLAAYEKGRQDVARIANSFKKLPAEAREFYLLRLADELRTRASG</sequence>
<dbReference type="Gene3D" id="2.120.10.80">
    <property type="entry name" value="Kelch-type beta propeller"/>
    <property type="match status" value="1"/>
</dbReference>
<name>Q2GP31_CHAGB</name>
<dbReference type="eggNOG" id="KOG2918">
    <property type="taxonomic scope" value="Eukaryota"/>
</dbReference>
<dbReference type="EC" id="2.1.1.290" evidence="5"/>